<dbReference type="EMBL" id="CP072793">
    <property type="protein sequence ID" value="QTR52678.1"/>
    <property type="molecule type" value="Genomic_DNA"/>
</dbReference>
<evidence type="ECO:0000313" key="2">
    <source>
        <dbReference type="Proteomes" id="UP000672009"/>
    </source>
</evidence>
<dbReference type="Proteomes" id="UP000672009">
    <property type="component" value="Chromosome"/>
</dbReference>
<dbReference type="AlphaFoldDB" id="A0A975F7V3"/>
<gene>
    <name evidence="1" type="ORF">J9260_13325</name>
</gene>
<organism evidence="1 2">
    <name type="scientific">Thiothrix unzii</name>
    <dbReference type="NCBI Taxonomy" id="111769"/>
    <lineage>
        <taxon>Bacteria</taxon>
        <taxon>Pseudomonadati</taxon>
        <taxon>Pseudomonadota</taxon>
        <taxon>Gammaproteobacteria</taxon>
        <taxon>Thiotrichales</taxon>
        <taxon>Thiotrichaceae</taxon>
        <taxon>Thiothrix</taxon>
    </lineage>
</organism>
<reference evidence="1" key="1">
    <citation type="submission" date="2021-04" db="EMBL/GenBank/DDBJ databases">
        <title>Genomics, taxonomy and metabolism of representatives of sulfur bacteria of the genus Thiothrix: Thiothrix fructosivorans QT, Thiothrix unzii A1T and three new species, Thiothrix subterranea sp. nov., Thiothrix litoralis sp. nov. and 'Candidatus Thiothrix anitrata' sp. nov.</title>
        <authorList>
            <person name="Ravin N.V."/>
            <person name="Smolyakov D."/>
            <person name="Rudenko T.S."/>
            <person name="Mardanov A.V."/>
            <person name="Beletsky A.V."/>
            <person name="Markov N.D."/>
            <person name="Fomenkov A.I."/>
            <person name="Roberts R.J."/>
            <person name="Karnachuk O.V."/>
            <person name="Novikov A."/>
            <person name="Grabovich M.Y."/>
        </authorList>
    </citation>
    <scope>NUCLEOTIDE SEQUENCE</scope>
    <source>
        <strain evidence="1">A1</strain>
    </source>
</reference>
<protein>
    <submittedName>
        <fullName evidence="1">Uncharacterized protein</fullName>
    </submittedName>
</protein>
<dbReference type="RefSeq" id="WP_210218218.1">
    <property type="nucleotide sequence ID" value="NZ_CP072793.1"/>
</dbReference>
<evidence type="ECO:0000313" key="1">
    <source>
        <dbReference type="EMBL" id="QTR52678.1"/>
    </source>
</evidence>
<dbReference type="KEGG" id="tun:J9260_13325"/>
<proteinExistence type="predicted"/>
<keyword evidence="2" id="KW-1185">Reference proteome</keyword>
<accession>A0A975F7V3</accession>
<sequence>MKANVITTPNGTNKTYESDILITVTGIKPGADSAILSEYLANFLHCQGLQVEIAGHAVQHGNHYPQAVTIRTATRVGGAA</sequence>
<name>A0A975F7V3_9GAMM</name>